<protein>
    <recommendedName>
        <fullName evidence="7">Copper transport protein</fullName>
    </recommendedName>
</protein>
<feature type="transmembrane region" description="Helical" evidence="7">
    <location>
        <begin position="30"/>
        <end position="47"/>
    </location>
</feature>
<keyword evidence="9" id="KW-1185">Reference proteome</keyword>
<comment type="similarity">
    <text evidence="2 7">Belongs to the copper transporter (Ctr) (TC 1.A.56) family. SLC31A subfamily.</text>
</comment>
<evidence type="ECO:0000256" key="6">
    <source>
        <dbReference type="ARBA" id="ARBA00023136"/>
    </source>
</evidence>
<dbReference type="EMBL" id="JAJJMB010009331">
    <property type="protein sequence ID" value="KAI3914372.1"/>
    <property type="molecule type" value="Genomic_DNA"/>
</dbReference>
<evidence type="ECO:0000313" key="8">
    <source>
        <dbReference type="EMBL" id="KAI3914372.1"/>
    </source>
</evidence>
<feature type="transmembrane region" description="Helical" evidence="7">
    <location>
        <begin position="53"/>
        <end position="72"/>
    </location>
</feature>
<organism evidence="8 9">
    <name type="scientific">Papaver atlanticum</name>
    <dbReference type="NCBI Taxonomy" id="357466"/>
    <lineage>
        <taxon>Eukaryota</taxon>
        <taxon>Viridiplantae</taxon>
        <taxon>Streptophyta</taxon>
        <taxon>Embryophyta</taxon>
        <taxon>Tracheophyta</taxon>
        <taxon>Spermatophyta</taxon>
        <taxon>Magnoliopsida</taxon>
        <taxon>Ranunculales</taxon>
        <taxon>Papaveraceae</taxon>
        <taxon>Papaveroideae</taxon>
        <taxon>Papaver</taxon>
    </lineage>
</organism>
<keyword evidence="5 7" id="KW-1133">Transmembrane helix</keyword>
<name>A0AAD4XI46_9MAGN</name>
<reference evidence="8" key="1">
    <citation type="submission" date="2022-04" db="EMBL/GenBank/DDBJ databases">
        <title>A functionally conserved STORR gene fusion in Papaver species that diverged 16.8 million years ago.</title>
        <authorList>
            <person name="Catania T."/>
        </authorList>
    </citation>
    <scope>NUCLEOTIDE SEQUENCE</scope>
    <source>
        <strain evidence="8">S-188037</strain>
    </source>
</reference>
<proteinExistence type="inferred from homology"/>
<evidence type="ECO:0000256" key="4">
    <source>
        <dbReference type="ARBA" id="ARBA00022796"/>
    </source>
</evidence>
<dbReference type="PANTHER" id="PTHR12483">
    <property type="entry name" value="SOLUTE CARRIER FAMILY 31 COPPER TRANSPORTERS"/>
    <property type="match status" value="1"/>
</dbReference>
<evidence type="ECO:0000256" key="1">
    <source>
        <dbReference type="ARBA" id="ARBA00004141"/>
    </source>
</evidence>
<keyword evidence="3 7" id="KW-0812">Transmembrane</keyword>
<gene>
    <name evidence="8" type="ORF">MKW98_014979</name>
</gene>
<keyword evidence="6 7" id="KW-0472">Membrane</keyword>
<keyword evidence="4 7" id="KW-0187">Copper transport</keyword>
<evidence type="ECO:0000256" key="5">
    <source>
        <dbReference type="ARBA" id="ARBA00022989"/>
    </source>
</evidence>
<evidence type="ECO:0000256" key="7">
    <source>
        <dbReference type="RuleBase" id="RU367022"/>
    </source>
</evidence>
<accession>A0AAD4XI46</accession>
<dbReference type="GO" id="GO:0005375">
    <property type="term" value="F:copper ion transmembrane transporter activity"/>
    <property type="evidence" value="ECO:0007669"/>
    <property type="project" value="UniProtKB-UniRule"/>
</dbReference>
<dbReference type="Pfam" id="PF04145">
    <property type="entry name" value="Ctr"/>
    <property type="match status" value="1"/>
</dbReference>
<comment type="subcellular location">
    <subcellularLocation>
        <location evidence="1 7">Membrane</location>
        <topology evidence="1 7">Multi-pass membrane protein</topology>
    </subcellularLocation>
</comment>
<dbReference type="AlphaFoldDB" id="A0AAD4XI46"/>
<comment type="caution">
    <text evidence="8">The sequence shown here is derived from an EMBL/GenBank/DDBJ whole genome shotgun (WGS) entry which is preliminary data.</text>
</comment>
<dbReference type="GO" id="GO:0005886">
    <property type="term" value="C:plasma membrane"/>
    <property type="evidence" value="ECO:0007669"/>
    <property type="project" value="TreeGrafter"/>
</dbReference>
<sequence length="91" mass="9945">MEDRRLRFKTISKPSINSPRFQLGKKSARISVSILFGVNSAIGYLLMLAVMSFNGGVFIAVVFGLSVGYFVFRSGSDDDEVMVLNNPCACS</sequence>
<evidence type="ECO:0000256" key="3">
    <source>
        <dbReference type="ARBA" id="ARBA00022692"/>
    </source>
</evidence>
<evidence type="ECO:0000313" key="9">
    <source>
        <dbReference type="Proteomes" id="UP001202328"/>
    </source>
</evidence>
<dbReference type="PANTHER" id="PTHR12483:SF27">
    <property type="entry name" value="COPPER TRANSPORT PROTEIN CTR1"/>
    <property type="match status" value="1"/>
</dbReference>
<evidence type="ECO:0000256" key="2">
    <source>
        <dbReference type="ARBA" id="ARBA00006921"/>
    </source>
</evidence>
<keyword evidence="7" id="KW-0406">Ion transport</keyword>
<dbReference type="InterPro" id="IPR007274">
    <property type="entry name" value="Cop_transporter"/>
</dbReference>
<dbReference type="Proteomes" id="UP001202328">
    <property type="component" value="Unassembled WGS sequence"/>
</dbReference>
<keyword evidence="7" id="KW-0813">Transport</keyword>
<keyword evidence="7" id="KW-0186">Copper</keyword>